<comment type="caution">
    <text evidence="1">The sequence shown here is derived from an EMBL/GenBank/DDBJ whole genome shotgun (WGS) entry which is preliminary data.</text>
</comment>
<dbReference type="AlphaFoldDB" id="A0AA38IS74"/>
<proteinExistence type="predicted"/>
<protein>
    <submittedName>
        <fullName evidence="1">Uncharacterized protein</fullName>
    </submittedName>
</protein>
<organism evidence="1 2">
    <name type="scientific">Zophobas morio</name>
    <dbReference type="NCBI Taxonomy" id="2755281"/>
    <lineage>
        <taxon>Eukaryota</taxon>
        <taxon>Metazoa</taxon>
        <taxon>Ecdysozoa</taxon>
        <taxon>Arthropoda</taxon>
        <taxon>Hexapoda</taxon>
        <taxon>Insecta</taxon>
        <taxon>Pterygota</taxon>
        <taxon>Neoptera</taxon>
        <taxon>Endopterygota</taxon>
        <taxon>Coleoptera</taxon>
        <taxon>Polyphaga</taxon>
        <taxon>Cucujiformia</taxon>
        <taxon>Tenebrionidae</taxon>
        <taxon>Zophobas</taxon>
    </lineage>
</organism>
<reference evidence="1" key="1">
    <citation type="journal article" date="2023" name="G3 (Bethesda)">
        <title>Whole genome assemblies of Zophobas morio and Tenebrio molitor.</title>
        <authorList>
            <person name="Kaur S."/>
            <person name="Stinson S.A."/>
            <person name="diCenzo G.C."/>
        </authorList>
    </citation>
    <scope>NUCLEOTIDE SEQUENCE</scope>
    <source>
        <strain evidence="1">QUZm001</strain>
    </source>
</reference>
<dbReference type="EMBL" id="JALNTZ010000002">
    <property type="protein sequence ID" value="KAJ3661075.1"/>
    <property type="molecule type" value="Genomic_DNA"/>
</dbReference>
<evidence type="ECO:0000313" key="1">
    <source>
        <dbReference type="EMBL" id="KAJ3661075.1"/>
    </source>
</evidence>
<sequence>MSGLVLEFAFYIWSPILQRDIELLESVQRRTTRMPFGRIGLQYPDRLAMMCLPTLSDRRKRGDLILTFIRALKDPQSPIRHLFPLDIMSRTRGNYLKLVKSEAIFYL</sequence>
<name>A0AA38IS74_9CUCU</name>
<gene>
    <name evidence="1" type="ORF">Zmor_005495</name>
</gene>
<accession>A0AA38IS74</accession>
<keyword evidence="2" id="KW-1185">Reference proteome</keyword>
<evidence type="ECO:0000313" key="2">
    <source>
        <dbReference type="Proteomes" id="UP001168821"/>
    </source>
</evidence>
<dbReference type="Proteomes" id="UP001168821">
    <property type="component" value="Unassembled WGS sequence"/>
</dbReference>